<protein>
    <submittedName>
        <fullName evidence="4">Short-chain dehydrogenase/reductase SDR</fullName>
    </submittedName>
</protein>
<organism evidence="4 5">
    <name type="scientific">Hyphomicrobium denitrificans (strain ATCC 51888 / DSM 1869 / NCIMB 11706 / TK 0415)</name>
    <dbReference type="NCBI Taxonomy" id="582899"/>
    <lineage>
        <taxon>Bacteria</taxon>
        <taxon>Pseudomonadati</taxon>
        <taxon>Pseudomonadota</taxon>
        <taxon>Alphaproteobacteria</taxon>
        <taxon>Hyphomicrobiales</taxon>
        <taxon>Hyphomicrobiaceae</taxon>
        <taxon>Hyphomicrobium</taxon>
    </lineage>
</organism>
<dbReference type="RefSeq" id="WP_013215967.1">
    <property type="nucleotide sequence ID" value="NC_014313.1"/>
</dbReference>
<sequence length="246" mass="26660">MSQTSEASRTVLITGAARRIGRAIALDLAEAGFAVAIHYRNSGTEAEALAQHIRDRGGRARTFQADLADRQALDALVATIGRELGPLTTLINNASEFLPDSIGHLDEKTWDLHLCINLKAPVFLSEAMARQLPEGCDGNIINIIDQRVWNLTPEFFSYTISKAGLWTATRTLAQALAPRIRVNAIGPGPVLKSIHQTDDDFDKEKQSTLLKRGPSAQEIATAVRFILATPSLTGQMIALDGGQHLT</sequence>
<dbReference type="PRINTS" id="PR00080">
    <property type="entry name" value="SDRFAMILY"/>
</dbReference>
<proteinExistence type="inferred from homology"/>
<dbReference type="PRINTS" id="PR00081">
    <property type="entry name" value="GDHRDH"/>
</dbReference>
<evidence type="ECO:0000313" key="4">
    <source>
        <dbReference type="EMBL" id="ADJ23808.1"/>
    </source>
</evidence>
<gene>
    <name evidence="4" type="ordered locus">Hden_2007</name>
</gene>
<evidence type="ECO:0000256" key="3">
    <source>
        <dbReference type="RuleBase" id="RU000363"/>
    </source>
</evidence>
<evidence type="ECO:0000256" key="2">
    <source>
        <dbReference type="ARBA" id="ARBA00023002"/>
    </source>
</evidence>
<dbReference type="OrthoDB" id="9786360at2"/>
<keyword evidence="2" id="KW-0560">Oxidoreductase</keyword>
<dbReference type="SUPFAM" id="SSF51735">
    <property type="entry name" value="NAD(P)-binding Rossmann-fold domains"/>
    <property type="match status" value="1"/>
</dbReference>
<comment type="similarity">
    <text evidence="1 3">Belongs to the short-chain dehydrogenases/reductases (SDR) family.</text>
</comment>
<evidence type="ECO:0000313" key="5">
    <source>
        <dbReference type="Proteomes" id="UP000002033"/>
    </source>
</evidence>
<dbReference type="GO" id="GO:0016491">
    <property type="term" value="F:oxidoreductase activity"/>
    <property type="evidence" value="ECO:0007669"/>
    <property type="project" value="UniProtKB-KW"/>
</dbReference>
<dbReference type="STRING" id="582899.Hden_2007"/>
<reference evidence="5" key="1">
    <citation type="journal article" date="2011" name="J. Bacteriol.">
        <title>Genome sequences of eight morphologically diverse alphaproteobacteria.</title>
        <authorList>
            <consortium name="US DOE Joint Genome Institute"/>
            <person name="Brown P.J."/>
            <person name="Kysela D.T."/>
            <person name="Buechlein A."/>
            <person name="Hemmerich C."/>
            <person name="Brun Y.V."/>
        </authorList>
    </citation>
    <scope>NUCLEOTIDE SEQUENCE [LARGE SCALE GENOMIC DNA]</scope>
    <source>
        <strain evidence="5">ATCC 51888 / DSM 1869 / NCIB 11706 / TK 0415</strain>
    </source>
</reference>
<dbReference type="EMBL" id="CP002083">
    <property type="protein sequence ID" value="ADJ23808.1"/>
    <property type="molecule type" value="Genomic_DNA"/>
</dbReference>
<dbReference type="InterPro" id="IPR002347">
    <property type="entry name" value="SDR_fam"/>
</dbReference>
<keyword evidence="5" id="KW-1185">Reference proteome</keyword>
<dbReference type="HOGENOM" id="CLU_010194_1_3_5"/>
<dbReference type="AlphaFoldDB" id="D8JPS4"/>
<accession>D8JPS4</accession>
<dbReference type="KEGG" id="hdn:Hden_2007"/>
<dbReference type="Gene3D" id="3.40.50.720">
    <property type="entry name" value="NAD(P)-binding Rossmann-like Domain"/>
    <property type="match status" value="1"/>
</dbReference>
<dbReference type="NCBIfam" id="NF006597">
    <property type="entry name" value="PRK09134.1"/>
    <property type="match status" value="1"/>
</dbReference>
<evidence type="ECO:0000256" key="1">
    <source>
        <dbReference type="ARBA" id="ARBA00006484"/>
    </source>
</evidence>
<dbReference type="Proteomes" id="UP000002033">
    <property type="component" value="Chromosome"/>
</dbReference>
<name>D8JPS4_HYPDA</name>
<dbReference type="PANTHER" id="PTHR43639:SF1">
    <property type="entry name" value="SHORT-CHAIN DEHYDROGENASE_REDUCTASE FAMILY PROTEIN"/>
    <property type="match status" value="1"/>
</dbReference>
<dbReference type="PANTHER" id="PTHR43639">
    <property type="entry name" value="OXIDOREDUCTASE, SHORT-CHAIN DEHYDROGENASE/REDUCTASE FAMILY (AFU_ORTHOLOGUE AFUA_5G02870)"/>
    <property type="match status" value="1"/>
</dbReference>
<dbReference type="eggNOG" id="COG1028">
    <property type="taxonomic scope" value="Bacteria"/>
</dbReference>
<dbReference type="Pfam" id="PF00106">
    <property type="entry name" value="adh_short"/>
    <property type="match status" value="1"/>
</dbReference>
<dbReference type="InterPro" id="IPR036291">
    <property type="entry name" value="NAD(P)-bd_dom_sf"/>
</dbReference>